<evidence type="ECO:0000313" key="3">
    <source>
        <dbReference type="Proteomes" id="UP001235513"/>
    </source>
</evidence>
<accession>A0ABT9SL17</accession>
<protein>
    <submittedName>
        <fullName evidence="2">Uncharacterized protein</fullName>
    </submittedName>
</protein>
<feature type="compositionally biased region" description="Basic and acidic residues" evidence="1">
    <location>
        <begin position="15"/>
        <end position="31"/>
    </location>
</feature>
<organism evidence="2 3">
    <name type="scientific">Chryseobacterium lathyri</name>
    <dbReference type="NCBI Taxonomy" id="395933"/>
    <lineage>
        <taxon>Bacteria</taxon>
        <taxon>Pseudomonadati</taxon>
        <taxon>Bacteroidota</taxon>
        <taxon>Flavobacteriia</taxon>
        <taxon>Flavobacteriales</taxon>
        <taxon>Weeksellaceae</taxon>
        <taxon>Chryseobacterium group</taxon>
        <taxon>Chryseobacterium</taxon>
    </lineage>
</organism>
<proteinExistence type="predicted"/>
<keyword evidence="3" id="KW-1185">Reference proteome</keyword>
<reference evidence="2 3" key="1">
    <citation type="submission" date="2023-07" db="EMBL/GenBank/DDBJ databases">
        <title>Sorghum-associated microbial communities from plants grown in Nebraska, USA.</title>
        <authorList>
            <person name="Schachtman D."/>
        </authorList>
    </citation>
    <scope>NUCLEOTIDE SEQUENCE [LARGE SCALE GENOMIC DNA]</scope>
    <source>
        <strain evidence="2 3">CC351</strain>
    </source>
</reference>
<sequence length="31" mass="3671">MQLFKSNFIHKKLPRREAKNTNDEKNPVETG</sequence>
<dbReference type="EMBL" id="JAUSRL010000002">
    <property type="protein sequence ID" value="MDP9959130.1"/>
    <property type="molecule type" value="Genomic_DNA"/>
</dbReference>
<evidence type="ECO:0000313" key="2">
    <source>
        <dbReference type="EMBL" id="MDP9959130.1"/>
    </source>
</evidence>
<feature type="region of interest" description="Disordered" evidence="1">
    <location>
        <begin position="1"/>
        <end position="31"/>
    </location>
</feature>
<gene>
    <name evidence="2" type="ORF">J2T04_001009</name>
</gene>
<comment type="caution">
    <text evidence="2">The sequence shown here is derived from an EMBL/GenBank/DDBJ whole genome shotgun (WGS) entry which is preliminary data.</text>
</comment>
<name>A0ABT9SL17_9FLAO</name>
<dbReference type="Proteomes" id="UP001235513">
    <property type="component" value="Unassembled WGS sequence"/>
</dbReference>
<evidence type="ECO:0000256" key="1">
    <source>
        <dbReference type="SAM" id="MobiDB-lite"/>
    </source>
</evidence>